<dbReference type="EMBL" id="FXAU01000001">
    <property type="protein sequence ID" value="SMG13774.1"/>
    <property type="molecule type" value="Genomic_DNA"/>
</dbReference>
<evidence type="ECO:0000256" key="2">
    <source>
        <dbReference type="ARBA" id="ARBA00023125"/>
    </source>
</evidence>
<evidence type="ECO:0000313" key="7">
    <source>
        <dbReference type="Proteomes" id="UP000192980"/>
    </source>
</evidence>
<evidence type="ECO:0000256" key="1">
    <source>
        <dbReference type="ARBA" id="ARBA00023015"/>
    </source>
</evidence>
<dbReference type="CDD" id="cd06267">
    <property type="entry name" value="PBP1_LacI_sugar_binding-like"/>
    <property type="match status" value="1"/>
</dbReference>
<dbReference type="GO" id="GO:0000976">
    <property type="term" value="F:transcription cis-regulatory region binding"/>
    <property type="evidence" value="ECO:0007669"/>
    <property type="project" value="TreeGrafter"/>
</dbReference>
<sequence>MVRFFCVSATACIKVFIFIYIYKNFLELLLTVAKKTTIYDIAKELNITVSTVSRALNNISSISDSTREAVVAMAKKMNYRPNKVASSLTSGKTYIIGVIVPSAQIHFFATVVHALEKYLKRFGYSIILYQSNESLESEQRGVDTLLEAQVDGIIASLSLETDEVSHFEKVKEEGKPLLIFDRTHDLLRSPSVTIDDEYAGYMATKHLIDQGYRKIAYITTTHQIKIFQERYAGYQRAIKEAKLKLRPEFIILGDLSVDGGFIGTNQLLQEKDRPDAIIGGDDFVALGIIKALHKHEITPPTIGVIGFANQSFSEHIIPSLTTIDQQAVQMGNECAKLFLKLLDKSKAIAPDEQVVLTPLLLERESTKK</sequence>
<dbReference type="PANTHER" id="PTHR30146">
    <property type="entry name" value="LACI-RELATED TRANSCRIPTIONAL REPRESSOR"/>
    <property type="match status" value="1"/>
</dbReference>
<dbReference type="Gene3D" id="1.10.260.40">
    <property type="entry name" value="lambda repressor-like DNA-binding domains"/>
    <property type="match status" value="1"/>
</dbReference>
<dbReference type="SMART" id="SM00354">
    <property type="entry name" value="HTH_LACI"/>
    <property type="match status" value="1"/>
</dbReference>
<dbReference type="InterPro" id="IPR010982">
    <property type="entry name" value="Lambda_DNA-bd_dom_sf"/>
</dbReference>
<dbReference type="Pfam" id="PF00532">
    <property type="entry name" value="Peripla_BP_1"/>
    <property type="match status" value="1"/>
</dbReference>
<keyword evidence="4" id="KW-0472">Membrane</keyword>
<keyword evidence="4" id="KW-0812">Transmembrane</keyword>
<organism evidence="6 7">
    <name type="scientific">Sphingobacterium psychroaquaticum</name>
    <dbReference type="NCBI Taxonomy" id="561061"/>
    <lineage>
        <taxon>Bacteria</taxon>
        <taxon>Pseudomonadati</taxon>
        <taxon>Bacteroidota</taxon>
        <taxon>Sphingobacteriia</taxon>
        <taxon>Sphingobacteriales</taxon>
        <taxon>Sphingobacteriaceae</taxon>
        <taxon>Sphingobacterium</taxon>
    </lineage>
</organism>
<dbReference type="CDD" id="cd01392">
    <property type="entry name" value="HTH_LacI"/>
    <property type="match status" value="1"/>
</dbReference>
<dbReference type="Gene3D" id="3.40.50.2300">
    <property type="match status" value="2"/>
</dbReference>
<evidence type="ECO:0000256" key="4">
    <source>
        <dbReference type="SAM" id="Phobius"/>
    </source>
</evidence>
<dbReference type="InterPro" id="IPR028082">
    <property type="entry name" value="Peripla_BP_I"/>
</dbReference>
<dbReference type="AlphaFoldDB" id="A0A1X7IHN9"/>
<dbReference type="PROSITE" id="PS50932">
    <property type="entry name" value="HTH_LACI_2"/>
    <property type="match status" value="1"/>
</dbReference>
<protein>
    <submittedName>
        <fullName evidence="6">Transcriptional regulator, LacI family</fullName>
    </submittedName>
</protein>
<reference evidence="6 7" key="1">
    <citation type="submission" date="2017-04" db="EMBL/GenBank/DDBJ databases">
        <authorList>
            <person name="Afonso C.L."/>
            <person name="Miller P.J."/>
            <person name="Scott M.A."/>
            <person name="Spackman E."/>
            <person name="Goraichik I."/>
            <person name="Dimitrov K.M."/>
            <person name="Suarez D.L."/>
            <person name="Swayne D.E."/>
        </authorList>
    </citation>
    <scope>NUCLEOTIDE SEQUENCE [LARGE SCALE GENOMIC DNA]</scope>
    <source>
        <strain evidence="6 7">DSM 22418</strain>
    </source>
</reference>
<keyword evidence="3" id="KW-0804">Transcription</keyword>
<feature type="domain" description="HTH lacI-type" evidence="5">
    <location>
        <begin position="36"/>
        <end position="90"/>
    </location>
</feature>
<evidence type="ECO:0000259" key="5">
    <source>
        <dbReference type="PROSITE" id="PS50932"/>
    </source>
</evidence>
<gene>
    <name evidence="6" type="ORF">SAMN05660862_0800</name>
</gene>
<keyword evidence="1" id="KW-0805">Transcription regulation</keyword>
<dbReference type="InterPro" id="IPR000843">
    <property type="entry name" value="HTH_LacI"/>
</dbReference>
<keyword evidence="2" id="KW-0238">DNA-binding</keyword>
<evidence type="ECO:0000256" key="3">
    <source>
        <dbReference type="ARBA" id="ARBA00023163"/>
    </source>
</evidence>
<proteinExistence type="predicted"/>
<name>A0A1X7IHN9_9SPHI</name>
<dbReference type="GO" id="GO:0003700">
    <property type="term" value="F:DNA-binding transcription factor activity"/>
    <property type="evidence" value="ECO:0007669"/>
    <property type="project" value="TreeGrafter"/>
</dbReference>
<dbReference type="Proteomes" id="UP000192980">
    <property type="component" value="Unassembled WGS sequence"/>
</dbReference>
<dbReference type="PANTHER" id="PTHR30146:SF109">
    <property type="entry name" value="HTH-TYPE TRANSCRIPTIONAL REGULATOR GALS"/>
    <property type="match status" value="1"/>
</dbReference>
<dbReference type="InterPro" id="IPR001761">
    <property type="entry name" value="Peripla_BP/Lac1_sug-bd_dom"/>
</dbReference>
<feature type="transmembrane region" description="Helical" evidence="4">
    <location>
        <begin position="5"/>
        <end position="22"/>
    </location>
</feature>
<dbReference type="Pfam" id="PF00356">
    <property type="entry name" value="LacI"/>
    <property type="match status" value="1"/>
</dbReference>
<keyword evidence="4" id="KW-1133">Transmembrane helix</keyword>
<dbReference type="STRING" id="561061.SAMN05660862_0800"/>
<dbReference type="SUPFAM" id="SSF53822">
    <property type="entry name" value="Periplasmic binding protein-like I"/>
    <property type="match status" value="1"/>
</dbReference>
<accession>A0A1X7IHN9</accession>
<evidence type="ECO:0000313" key="6">
    <source>
        <dbReference type="EMBL" id="SMG13774.1"/>
    </source>
</evidence>
<dbReference type="SUPFAM" id="SSF47413">
    <property type="entry name" value="lambda repressor-like DNA-binding domains"/>
    <property type="match status" value="1"/>
</dbReference>
<keyword evidence="7" id="KW-1185">Reference proteome</keyword>